<keyword evidence="3" id="KW-1185">Reference proteome</keyword>
<proteinExistence type="predicted"/>
<evidence type="ECO:0000256" key="1">
    <source>
        <dbReference type="SAM" id="MobiDB-lite"/>
    </source>
</evidence>
<sequence>MGVLRWRDLPGSRSSITSNNNNNN</sequence>
<dbReference type="EnsemblMetazoa" id="ADIR014510-RA">
    <property type="protein sequence ID" value="ADIR014510-PA"/>
    <property type="gene ID" value="ADIR014510"/>
</dbReference>
<dbReference type="VEuPathDB" id="VectorBase:ADIR014510"/>
<feature type="compositionally biased region" description="Basic and acidic residues" evidence="1">
    <location>
        <begin position="1"/>
        <end position="10"/>
    </location>
</feature>
<accession>A0A182NXC9</accession>
<dbReference type="Proteomes" id="UP000075884">
    <property type="component" value="Unassembled WGS sequence"/>
</dbReference>
<reference evidence="3" key="1">
    <citation type="submission" date="2013-03" db="EMBL/GenBank/DDBJ databases">
        <title>The Genome Sequence of Anopheles dirus WRAIR2.</title>
        <authorList>
            <consortium name="The Broad Institute Genomics Platform"/>
            <person name="Neafsey D.E."/>
            <person name="Walton C."/>
            <person name="Walker B."/>
            <person name="Young S.K."/>
            <person name="Zeng Q."/>
            <person name="Gargeya S."/>
            <person name="Fitzgerald M."/>
            <person name="Haas B."/>
            <person name="Abouelleil A."/>
            <person name="Allen A.W."/>
            <person name="Alvarado L."/>
            <person name="Arachchi H.M."/>
            <person name="Berlin A.M."/>
            <person name="Chapman S.B."/>
            <person name="Gainer-Dewar J."/>
            <person name="Goldberg J."/>
            <person name="Griggs A."/>
            <person name="Gujja S."/>
            <person name="Hansen M."/>
            <person name="Howarth C."/>
            <person name="Imamovic A."/>
            <person name="Ireland A."/>
            <person name="Larimer J."/>
            <person name="McCowan C."/>
            <person name="Murphy C."/>
            <person name="Pearson M."/>
            <person name="Poon T.W."/>
            <person name="Priest M."/>
            <person name="Roberts A."/>
            <person name="Saif S."/>
            <person name="Shea T."/>
            <person name="Sisk P."/>
            <person name="Sykes S."/>
            <person name="Wortman J."/>
            <person name="Nusbaum C."/>
            <person name="Birren B."/>
        </authorList>
    </citation>
    <scope>NUCLEOTIDE SEQUENCE [LARGE SCALE GENOMIC DNA]</scope>
    <source>
        <strain evidence="3">WRAIR2</strain>
    </source>
</reference>
<organism evidence="2 3">
    <name type="scientific">Anopheles dirus</name>
    <dbReference type="NCBI Taxonomy" id="7168"/>
    <lineage>
        <taxon>Eukaryota</taxon>
        <taxon>Metazoa</taxon>
        <taxon>Ecdysozoa</taxon>
        <taxon>Arthropoda</taxon>
        <taxon>Hexapoda</taxon>
        <taxon>Insecta</taxon>
        <taxon>Pterygota</taxon>
        <taxon>Neoptera</taxon>
        <taxon>Endopterygota</taxon>
        <taxon>Diptera</taxon>
        <taxon>Nematocera</taxon>
        <taxon>Culicoidea</taxon>
        <taxon>Culicidae</taxon>
        <taxon>Anophelinae</taxon>
        <taxon>Anopheles</taxon>
    </lineage>
</organism>
<name>A0A182NXC9_9DIPT</name>
<protein>
    <submittedName>
        <fullName evidence="2">Uncharacterized protein</fullName>
    </submittedName>
</protein>
<feature type="region of interest" description="Disordered" evidence="1">
    <location>
        <begin position="1"/>
        <end position="24"/>
    </location>
</feature>
<dbReference type="AlphaFoldDB" id="A0A182NXC9"/>
<reference evidence="2" key="2">
    <citation type="submission" date="2020-05" db="UniProtKB">
        <authorList>
            <consortium name="EnsemblMetazoa"/>
        </authorList>
    </citation>
    <scope>IDENTIFICATION</scope>
    <source>
        <strain evidence="2">WRAIR2</strain>
    </source>
</reference>
<evidence type="ECO:0000313" key="2">
    <source>
        <dbReference type="EnsemblMetazoa" id="ADIR014510-PA"/>
    </source>
</evidence>
<evidence type="ECO:0000313" key="3">
    <source>
        <dbReference type="Proteomes" id="UP000075884"/>
    </source>
</evidence>